<reference evidence="1" key="2">
    <citation type="journal article" date="2015" name="Fish Shellfish Immunol.">
        <title>Early steps in the European eel (Anguilla anguilla)-Vibrio vulnificus interaction in the gills: Role of the RtxA13 toxin.</title>
        <authorList>
            <person name="Callol A."/>
            <person name="Pajuelo D."/>
            <person name="Ebbesson L."/>
            <person name="Teles M."/>
            <person name="MacKenzie S."/>
            <person name="Amaro C."/>
        </authorList>
    </citation>
    <scope>NUCLEOTIDE SEQUENCE</scope>
</reference>
<dbReference type="EMBL" id="GBXM01102141">
    <property type="protein sequence ID" value="JAH06436.1"/>
    <property type="molecule type" value="Transcribed_RNA"/>
</dbReference>
<accession>A0A0E9PP82</accession>
<proteinExistence type="predicted"/>
<name>A0A0E9PP82_ANGAN</name>
<dbReference type="AlphaFoldDB" id="A0A0E9PP82"/>
<reference evidence="1" key="1">
    <citation type="submission" date="2014-11" db="EMBL/GenBank/DDBJ databases">
        <authorList>
            <person name="Amaro Gonzalez C."/>
        </authorList>
    </citation>
    <scope>NUCLEOTIDE SEQUENCE</scope>
</reference>
<protein>
    <submittedName>
        <fullName evidence="1">Uncharacterized protein</fullName>
    </submittedName>
</protein>
<organism evidence="1">
    <name type="scientific">Anguilla anguilla</name>
    <name type="common">European freshwater eel</name>
    <name type="synonym">Muraena anguilla</name>
    <dbReference type="NCBI Taxonomy" id="7936"/>
    <lineage>
        <taxon>Eukaryota</taxon>
        <taxon>Metazoa</taxon>
        <taxon>Chordata</taxon>
        <taxon>Craniata</taxon>
        <taxon>Vertebrata</taxon>
        <taxon>Euteleostomi</taxon>
        <taxon>Actinopterygii</taxon>
        <taxon>Neopterygii</taxon>
        <taxon>Teleostei</taxon>
        <taxon>Anguilliformes</taxon>
        <taxon>Anguillidae</taxon>
        <taxon>Anguilla</taxon>
    </lineage>
</organism>
<sequence>MDSVCRLLYCRYCSACTWEVLPVSLPSDRPCVLR</sequence>
<evidence type="ECO:0000313" key="1">
    <source>
        <dbReference type="EMBL" id="JAH06436.1"/>
    </source>
</evidence>